<evidence type="ECO:0000256" key="4">
    <source>
        <dbReference type="ARBA" id="ARBA00022825"/>
    </source>
</evidence>
<keyword evidence="3" id="KW-0378">Hydrolase</keyword>
<dbReference type="PANTHER" id="PTHR43806:SF11">
    <property type="entry name" value="CEREVISIN-RELATED"/>
    <property type="match status" value="1"/>
</dbReference>
<evidence type="ECO:0000256" key="3">
    <source>
        <dbReference type="ARBA" id="ARBA00022801"/>
    </source>
</evidence>
<sequence>MNKRHIAISFIIGFFAVFYGYKASASQDNLYYKSKIKTPQAAKLLKKTNIQSSYIVILDSGIDYKYEKQNKGKYIYGTRCVTAWGEYHKDPWTSYGVGINHGSEVQFVCDEIISDLRVNNEKQYSLNQPIMTIQYKISEPDGTSNVERLIYAINDVIDQYVIKEKLNIAAINFSSIISFKGEGNEKIEKLKKELEEAIERASSYGITFVTAAGNDNMEIYNYSANFDNVIAVGSTDANNNRALWGESGGSCFGKQLDIVAPGDKLLVFNKDKKPVVDSGTSYSAPMVSAAIGLMKGINPELKPSDIEEILKNTSADLGKKGRDDYFGYGLLNIEKVVETLIKREGSF</sequence>
<evidence type="ECO:0000313" key="9">
    <source>
        <dbReference type="Proteomes" id="UP001519308"/>
    </source>
</evidence>
<comment type="caution">
    <text evidence="5">Lacks conserved residue(s) required for the propagation of feature annotation.</text>
</comment>
<dbReference type="Pfam" id="PF00082">
    <property type="entry name" value="Peptidase_S8"/>
    <property type="match status" value="1"/>
</dbReference>
<comment type="caution">
    <text evidence="8">The sequence shown here is derived from an EMBL/GenBank/DDBJ whole genome shotgun (WGS) entry which is preliminary data.</text>
</comment>
<dbReference type="PROSITE" id="PS00138">
    <property type="entry name" value="SUBTILASE_SER"/>
    <property type="match status" value="1"/>
</dbReference>
<accession>A0ABS4K603</accession>
<dbReference type="PANTHER" id="PTHR43806">
    <property type="entry name" value="PEPTIDASE S8"/>
    <property type="match status" value="1"/>
</dbReference>
<evidence type="ECO:0000256" key="2">
    <source>
        <dbReference type="ARBA" id="ARBA00022670"/>
    </source>
</evidence>
<dbReference type="InterPro" id="IPR036852">
    <property type="entry name" value="Peptidase_S8/S53_dom_sf"/>
</dbReference>
<dbReference type="SUPFAM" id="SSF52743">
    <property type="entry name" value="Subtilisin-like"/>
    <property type="match status" value="1"/>
</dbReference>
<keyword evidence="2" id="KW-0645">Protease</keyword>
<keyword evidence="9" id="KW-1185">Reference proteome</keyword>
<dbReference type="InterPro" id="IPR000209">
    <property type="entry name" value="Peptidase_S8/S53_dom"/>
</dbReference>
<dbReference type="Proteomes" id="UP001519308">
    <property type="component" value="Unassembled WGS sequence"/>
</dbReference>
<evidence type="ECO:0000259" key="7">
    <source>
        <dbReference type="Pfam" id="PF00082"/>
    </source>
</evidence>
<dbReference type="Gene3D" id="3.40.50.200">
    <property type="entry name" value="Peptidase S8/S53 domain"/>
    <property type="match status" value="1"/>
</dbReference>
<keyword evidence="4" id="KW-0720">Serine protease</keyword>
<reference evidence="8 9" key="1">
    <citation type="submission" date="2021-03" db="EMBL/GenBank/DDBJ databases">
        <title>Genomic Encyclopedia of Type Strains, Phase IV (KMG-IV): sequencing the most valuable type-strain genomes for metagenomic binning, comparative biology and taxonomic classification.</title>
        <authorList>
            <person name="Goeker M."/>
        </authorList>
    </citation>
    <scope>NUCLEOTIDE SEQUENCE [LARGE SCALE GENOMIC DNA]</scope>
    <source>
        <strain evidence="8 9">DSM 28650</strain>
    </source>
</reference>
<keyword evidence="6" id="KW-0175">Coiled coil</keyword>
<dbReference type="PROSITE" id="PS51892">
    <property type="entry name" value="SUBTILASE"/>
    <property type="match status" value="1"/>
</dbReference>
<evidence type="ECO:0000313" key="8">
    <source>
        <dbReference type="EMBL" id="MBP2022576.1"/>
    </source>
</evidence>
<dbReference type="InterPro" id="IPR023828">
    <property type="entry name" value="Peptidase_S8_Ser-AS"/>
</dbReference>
<feature type="domain" description="Peptidase S8/S53" evidence="7">
    <location>
        <begin position="177"/>
        <end position="329"/>
    </location>
</feature>
<evidence type="ECO:0000256" key="1">
    <source>
        <dbReference type="ARBA" id="ARBA00011073"/>
    </source>
</evidence>
<dbReference type="RefSeq" id="WP_209649595.1">
    <property type="nucleotide sequence ID" value="NZ_JAGGLL010000018.1"/>
</dbReference>
<feature type="coiled-coil region" evidence="6">
    <location>
        <begin position="180"/>
        <end position="207"/>
    </location>
</feature>
<proteinExistence type="inferred from homology"/>
<protein>
    <recommendedName>
        <fullName evidence="7">Peptidase S8/S53 domain-containing protein</fullName>
    </recommendedName>
</protein>
<gene>
    <name evidence="8" type="ORF">J2Z44_002399</name>
</gene>
<organism evidence="8 9">
    <name type="scientific">Clostridium punense</name>
    <dbReference type="NCBI Taxonomy" id="1054297"/>
    <lineage>
        <taxon>Bacteria</taxon>
        <taxon>Bacillati</taxon>
        <taxon>Bacillota</taxon>
        <taxon>Clostridia</taxon>
        <taxon>Eubacteriales</taxon>
        <taxon>Clostridiaceae</taxon>
        <taxon>Clostridium</taxon>
    </lineage>
</organism>
<comment type="similarity">
    <text evidence="1 5">Belongs to the peptidase S8 family.</text>
</comment>
<evidence type="ECO:0000256" key="6">
    <source>
        <dbReference type="SAM" id="Coils"/>
    </source>
</evidence>
<evidence type="ECO:0000256" key="5">
    <source>
        <dbReference type="PROSITE-ProRule" id="PRU01240"/>
    </source>
</evidence>
<name>A0ABS4K603_9CLOT</name>
<dbReference type="InterPro" id="IPR050131">
    <property type="entry name" value="Peptidase_S8_subtilisin-like"/>
</dbReference>
<dbReference type="CDD" id="cd00306">
    <property type="entry name" value="Peptidases_S8_S53"/>
    <property type="match status" value="1"/>
</dbReference>
<dbReference type="EMBL" id="JAGGLL010000018">
    <property type="protein sequence ID" value="MBP2022576.1"/>
    <property type="molecule type" value="Genomic_DNA"/>
</dbReference>